<dbReference type="GO" id="GO:0003700">
    <property type="term" value="F:DNA-binding transcription factor activity"/>
    <property type="evidence" value="ECO:0007669"/>
    <property type="project" value="InterPro"/>
</dbReference>
<protein>
    <submittedName>
        <fullName evidence="11">Heat shock transcription factor 1</fullName>
    </submittedName>
</protein>
<dbReference type="GeneTree" id="ENSGT00940000163549"/>
<dbReference type="SMART" id="SM00415">
    <property type="entry name" value="HSF"/>
    <property type="match status" value="1"/>
</dbReference>
<evidence type="ECO:0000256" key="2">
    <source>
        <dbReference type="ARBA" id="ARBA00006403"/>
    </source>
</evidence>
<comment type="subcellular location">
    <subcellularLocation>
        <location evidence="1">Nucleus</location>
    </subcellularLocation>
</comment>
<dbReference type="AlphaFoldDB" id="A0A674DNG8"/>
<dbReference type="InterPro" id="IPR036390">
    <property type="entry name" value="WH_DNA-bd_sf"/>
</dbReference>
<keyword evidence="4" id="KW-0346">Stress response</keyword>
<dbReference type="FunFam" id="1.10.10.10:FF:000027">
    <property type="entry name" value="Heat shock transcription factor 1"/>
    <property type="match status" value="1"/>
</dbReference>
<evidence type="ECO:0000313" key="11">
    <source>
        <dbReference type="Ensembl" id="ENSSTUP00000097223.1"/>
    </source>
</evidence>
<dbReference type="GO" id="GO:0005634">
    <property type="term" value="C:nucleus"/>
    <property type="evidence" value="ECO:0007669"/>
    <property type="project" value="UniProtKB-SubCell"/>
</dbReference>
<evidence type="ECO:0000256" key="1">
    <source>
        <dbReference type="ARBA" id="ARBA00004123"/>
    </source>
</evidence>
<dbReference type="PROSITE" id="PS00434">
    <property type="entry name" value="HSF_DOMAIN"/>
    <property type="match status" value="1"/>
</dbReference>
<dbReference type="InterPro" id="IPR010542">
    <property type="entry name" value="Vert_HSTF_C"/>
</dbReference>
<reference evidence="11" key="1">
    <citation type="submission" date="2025-08" db="UniProtKB">
        <authorList>
            <consortium name="Ensembl"/>
        </authorList>
    </citation>
    <scope>IDENTIFICATION</scope>
</reference>
<reference evidence="11" key="2">
    <citation type="submission" date="2025-09" db="UniProtKB">
        <authorList>
            <consortium name="Ensembl"/>
        </authorList>
    </citation>
    <scope>IDENTIFICATION</scope>
</reference>
<keyword evidence="7" id="KW-0804">Transcription</keyword>
<dbReference type="Pfam" id="PF00447">
    <property type="entry name" value="HSF_DNA-bind"/>
    <property type="match status" value="1"/>
</dbReference>
<dbReference type="Gene3D" id="1.10.10.10">
    <property type="entry name" value="Winged helix-like DNA-binding domain superfamily/Winged helix DNA-binding domain"/>
    <property type="match status" value="1"/>
</dbReference>
<proteinExistence type="inferred from homology"/>
<feature type="domain" description="HSF-type DNA-binding" evidence="10">
    <location>
        <begin position="60"/>
        <end position="84"/>
    </location>
</feature>
<dbReference type="Proteomes" id="UP000472277">
    <property type="component" value="Chromosome 34"/>
</dbReference>
<evidence type="ECO:0000256" key="3">
    <source>
        <dbReference type="ARBA" id="ARBA00023015"/>
    </source>
</evidence>
<dbReference type="PRINTS" id="PR00056">
    <property type="entry name" value="HSFDOMAIN"/>
</dbReference>
<name>A0A674DNG8_SALTR</name>
<dbReference type="InterPro" id="IPR036388">
    <property type="entry name" value="WH-like_DNA-bd_sf"/>
</dbReference>
<keyword evidence="12" id="KW-1185">Reference proteome</keyword>
<keyword evidence="3" id="KW-0805">Transcription regulation</keyword>
<evidence type="ECO:0000256" key="9">
    <source>
        <dbReference type="RuleBase" id="RU004020"/>
    </source>
</evidence>
<dbReference type="InterPro" id="IPR000232">
    <property type="entry name" value="HSF_DNA-bd"/>
</dbReference>
<dbReference type="GO" id="GO:0043565">
    <property type="term" value="F:sequence-specific DNA binding"/>
    <property type="evidence" value="ECO:0007669"/>
    <property type="project" value="InterPro"/>
</dbReference>
<dbReference type="PANTHER" id="PTHR10015">
    <property type="entry name" value="HEAT SHOCK TRANSCRIPTION FACTOR"/>
    <property type="match status" value="1"/>
</dbReference>
<evidence type="ECO:0000313" key="12">
    <source>
        <dbReference type="Proteomes" id="UP000472277"/>
    </source>
</evidence>
<gene>
    <name evidence="11" type="primary">LOC115174052</name>
</gene>
<evidence type="ECO:0000259" key="10">
    <source>
        <dbReference type="PROSITE" id="PS00434"/>
    </source>
</evidence>
<accession>A0A674DNG8</accession>
<evidence type="ECO:0000256" key="7">
    <source>
        <dbReference type="ARBA" id="ARBA00023163"/>
    </source>
</evidence>
<evidence type="ECO:0000256" key="6">
    <source>
        <dbReference type="ARBA" id="ARBA00023159"/>
    </source>
</evidence>
<dbReference type="Pfam" id="PF06546">
    <property type="entry name" value="Vert_HS_TF"/>
    <property type="match status" value="2"/>
</dbReference>
<evidence type="ECO:0000256" key="4">
    <source>
        <dbReference type="ARBA" id="ARBA00023016"/>
    </source>
</evidence>
<dbReference type="Ensembl" id="ENSSTUT00000104414.1">
    <property type="protein sequence ID" value="ENSSTUP00000097223.1"/>
    <property type="gene ID" value="ENSSTUG00000043691.1"/>
</dbReference>
<dbReference type="SUPFAM" id="SSF46785">
    <property type="entry name" value="Winged helix' DNA-binding domain"/>
    <property type="match status" value="1"/>
</dbReference>
<keyword evidence="5" id="KW-0238">DNA-binding</keyword>
<sequence length="488" mass="53991">MEFHGGGSGGVVVSGSNVPAFLTKLWTLIEDPDTDPLICWSPNGNSFHVFDQGQFSKEVLPKYFKHNNMTSFVRQLNMYGFRKVVHIEQGGLVKPEKDDMEFQHPYFIRGQEPLLENIKRKVTNVSNVKHEDLKMSSDDVSKILTNVQNIKGKQETIDSQIIAMKHENETLWREVASLRQKHVQQQKVVNKLIQFLVTLVQSNRVLGMKRKIPLMLNDSSSAHSMPKYSRQYSLEHLQASLQASSSISSSLNNGPIISDVTDLAQASHVEGTNEWIEESTSPLVHIKEEPSSHMLEVCPAEVVIGGAGVQVDTPLSPINFINSILQESNEPNAAPAPTTPTEQKCLSLACLDNSTQKSEVSRLFPCPSSSLHLRPIPGSELSDHLDSIDNGLENLQTILNAQSINFESSPFFEFFSSSLPESKSPLFQLVQYTTQPMLLTDPLTSENGGADLPTLLEGDLCFSQDPEEEPIVSLLTSDTAAPDTPKLS</sequence>
<keyword evidence="8" id="KW-0539">Nucleus</keyword>
<keyword evidence="6" id="KW-0010">Activator</keyword>
<comment type="similarity">
    <text evidence="2 9">Belongs to the HSF family.</text>
</comment>
<evidence type="ECO:0000256" key="5">
    <source>
        <dbReference type="ARBA" id="ARBA00023125"/>
    </source>
</evidence>
<organism evidence="11 12">
    <name type="scientific">Salmo trutta</name>
    <name type="common">Brown trout</name>
    <dbReference type="NCBI Taxonomy" id="8032"/>
    <lineage>
        <taxon>Eukaryota</taxon>
        <taxon>Metazoa</taxon>
        <taxon>Chordata</taxon>
        <taxon>Craniata</taxon>
        <taxon>Vertebrata</taxon>
        <taxon>Euteleostomi</taxon>
        <taxon>Actinopterygii</taxon>
        <taxon>Neopterygii</taxon>
        <taxon>Teleostei</taxon>
        <taxon>Protacanthopterygii</taxon>
        <taxon>Salmoniformes</taxon>
        <taxon>Salmonidae</taxon>
        <taxon>Salmoninae</taxon>
        <taxon>Salmo</taxon>
    </lineage>
</organism>
<dbReference type="PANTHER" id="PTHR10015:SF274">
    <property type="entry name" value="HEAT SHOCK FACTOR PROTEIN 1"/>
    <property type="match status" value="1"/>
</dbReference>
<evidence type="ECO:0000256" key="8">
    <source>
        <dbReference type="ARBA" id="ARBA00023242"/>
    </source>
</evidence>